<protein>
    <submittedName>
        <fullName evidence="2">Uncharacterized protein</fullName>
    </submittedName>
</protein>
<dbReference type="Proteomes" id="UP000027222">
    <property type="component" value="Unassembled WGS sequence"/>
</dbReference>
<keyword evidence="3" id="KW-1185">Reference proteome</keyword>
<reference evidence="3" key="1">
    <citation type="journal article" date="2014" name="Proc. Natl. Acad. Sci. U.S.A.">
        <title>Extensive sampling of basidiomycete genomes demonstrates inadequacy of the white-rot/brown-rot paradigm for wood decay fungi.</title>
        <authorList>
            <person name="Riley R."/>
            <person name="Salamov A.A."/>
            <person name="Brown D.W."/>
            <person name="Nagy L.G."/>
            <person name="Floudas D."/>
            <person name="Held B.W."/>
            <person name="Levasseur A."/>
            <person name="Lombard V."/>
            <person name="Morin E."/>
            <person name="Otillar R."/>
            <person name="Lindquist E.A."/>
            <person name="Sun H."/>
            <person name="LaButti K.M."/>
            <person name="Schmutz J."/>
            <person name="Jabbour D."/>
            <person name="Luo H."/>
            <person name="Baker S.E."/>
            <person name="Pisabarro A.G."/>
            <person name="Walton J.D."/>
            <person name="Blanchette R.A."/>
            <person name="Henrissat B."/>
            <person name="Martin F."/>
            <person name="Cullen D."/>
            <person name="Hibbett D.S."/>
            <person name="Grigoriev I.V."/>
        </authorList>
    </citation>
    <scope>NUCLEOTIDE SEQUENCE [LARGE SCALE GENOMIC DNA]</scope>
    <source>
        <strain evidence="3">CBS 339.88</strain>
    </source>
</reference>
<dbReference type="HOGENOM" id="CLU_797052_0_0_1"/>
<dbReference type="AlphaFoldDB" id="A0A067TIA3"/>
<evidence type="ECO:0000313" key="3">
    <source>
        <dbReference type="Proteomes" id="UP000027222"/>
    </source>
</evidence>
<feature type="region of interest" description="Disordered" evidence="1">
    <location>
        <begin position="1"/>
        <end position="34"/>
    </location>
</feature>
<name>A0A067TIA3_GALM3</name>
<evidence type="ECO:0000256" key="1">
    <source>
        <dbReference type="SAM" id="MobiDB-lite"/>
    </source>
</evidence>
<gene>
    <name evidence="2" type="ORF">GALMADRAFT_207405</name>
</gene>
<organism evidence="2 3">
    <name type="scientific">Galerina marginata (strain CBS 339.88)</name>
    <dbReference type="NCBI Taxonomy" id="685588"/>
    <lineage>
        <taxon>Eukaryota</taxon>
        <taxon>Fungi</taxon>
        <taxon>Dikarya</taxon>
        <taxon>Basidiomycota</taxon>
        <taxon>Agaricomycotina</taxon>
        <taxon>Agaricomycetes</taxon>
        <taxon>Agaricomycetidae</taxon>
        <taxon>Agaricales</taxon>
        <taxon>Agaricineae</taxon>
        <taxon>Strophariaceae</taxon>
        <taxon>Galerina</taxon>
    </lineage>
</organism>
<evidence type="ECO:0000313" key="2">
    <source>
        <dbReference type="EMBL" id="KDR82067.1"/>
    </source>
</evidence>
<proteinExistence type="predicted"/>
<accession>A0A067TIA3</accession>
<dbReference type="EMBL" id="KL142370">
    <property type="protein sequence ID" value="KDR82067.1"/>
    <property type="molecule type" value="Genomic_DNA"/>
</dbReference>
<sequence>MQGETALRLTKEVGQRVGSPKGWKGGEKHAREKRTRVEKKRDFQFLYDPEPVLGHCLPSIVLKWEVRPSIWKLSASTLSTILPQPPYYSANESVEYDNLNKKTSLRLLGAKLNDRRASSSVDITTAEAVMLCTPIDEFCCRPIALNHIPYIAKITHCKRQRKHRAWFDGQTKTYSGTHYGHYTDLNKLTNIVELPQSLSAGASTTTSRSLSLWGSRGIGDRRKSQRCDKEIDYGRRSTRAGSRPLQEYAFRASASGSHAILILLTTHPRDLLEAFWQLSFDVLEWDSGKPVFTGRPPRRLFGGDQWRGNCPCPCGNVFQGLGVSGLMMEDAQTQDGVYEFDTSRVMGQ</sequence>